<comment type="caution">
    <text evidence="2">The sequence shown here is derived from an EMBL/GenBank/DDBJ whole genome shotgun (WGS) entry which is preliminary data.</text>
</comment>
<evidence type="ECO:0000313" key="2">
    <source>
        <dbReference type="EMBL" id="GHO93750.1"/>
    </source>
</evidence>
<accession>A0A8J3IN54</accession>
<feature type="domain" description="Bacterial bifunctional deaminase-reductase C-terminal" evidence="1">
    <location>
        <begin position="2"/>
        <end position="188"/>
    </location>
</feature>
<dbReference type="InterPro" id="IPR050765">
    <property type="entry name" value="Riboflavin_Biosynth_HTPR"/>
</dbReference>
<organism evidence="2 3">
    <name type="scientific">Reticulibacter mediterranei</name>
    <dbReference type="NCBI Taxonomy" id="2778369"/>
    <lineage>
        <taxon>Bacteria</taxon>
        <taxon>Bacillati</taxon>
        <taxon>Chloroflexota</taxon>
        <taxon>Ktedonobacteria</taxon>
        <taxon>Ktedonobacterales</taxon>
        <taxon>Reticulibacteraceae</taxon>
        <taxon>Reticulibacter</taxon>
    </lineage>
</organism>
<proteinExistence type="predicted"/>
<evidence type="ECO:0000313" key="3">
    <source>
        <dbReference type="Proteomes" id="UP000597444"/>
    </source>
</evidence>
<dbReference type="AlphaFoldDB" id="A0A8J3IN54"/>
<keyword evidence="3" id="KW-1185">Reference proteome</keyword>
<dbReference type="InterPro" id="IPR024072">
    <property type="entry name" value="DHFR-like_dom_sf"/>
</dbReference>
<name>A0A8J3IN54_9CHLR</name>
<dbReference type="EMBL" id="BNJK01000001">
    <property type="protein sequence ID" value="GHO93750.1"/>
    <property type="molecule type" value="Genomic_DNA"/>
</dbReference>
<protein>
    <submittedName>
        <fullName evidence="2">Riboflavin biosynthesis protein RibD</fullName>
    </submittedName>
</protein>
<dbReference type="InterPro" id="IPR002734">
    <property type="entry name" value="RibDG_C"/>
</dbReference>
<sequence>MRKVILNMNMTFDGFFNLDWMGPRPFTPDQELIDDNMARMRGSGEAATSGSGGAFVGYSFYRGMAPYWRNMEDSPESTESQRAMARAVNASHRIVISRTEEKLEGENAELLVVKSDQDLVTTITRLKEQAGSDFALIGGVRTAQTFARLGLIDEYEVLVHPVAVGKGERVWTSRNDLSLVSVKAYPSGVMRVRYRPA</sequence>
<evidence type="ECO:0000259" key="1">
    <source>
        <dbReference type="Pfam" id="PF01872"/>
    </source>
</evidence>
<dbReference type="SUPFAM" id="SSF53597">
    <property type="entry name" value="Dihydrofolate reductase-like"/>
    <property type="match status" value="1"/>
</dbReference>
<gene>
    <name evidence="2" type="ORF">KSF_037980</name>
</gene>
<dbReference type="Proteomes" id="UP000597444">
    <property type="component" value="Unassembled WGS sequence"/>
</dbReference>
<dbReference type="GO" id="GO:0008703">
    <property type="term" value="F:5-amino-6-(5-phosphoribosylamino)uracil reductase activity"/>
    <property type="evidence" value="ECO:0007669"/>
    <property type="project" value="InterPro"/>
</dbReference>
<dbReference type="RefSeq" id="WP_220204520.1">
    <property type="nucleotide sequence ID" value="NZ_BNJK01000001.1"/>
</dbReference>
<dbReference type="PANTHER" id="PTHR38011">
    <property type="entry name" value="DIHYDROFOLATE REDUCTASE FAMILY PROTEIN (AFU_ORTHOLOGUE AFUA_8G06820)"/>
    <property type="match status" value="1"/>
</dbReference>
<dbReference type="Gene3D" id="3.40.430.10">
    <property type="entry name" value="Dihydrofolate Reductase, subunit A"/>
    <property type="match status" value="1"/>
</dbReference>
<dbReference type="GO" id="GO:0009231">
    <property type="term" value="P:riboflavin biosynthetic process"/>
    <property type="evidence" value="ECO:0007669"/>
    <property type="project" value="InterPro"/>
</dbReference>
<dbReference type="Pfam" id="PF01872">
    <property type="entry name" value="RibD_C"/>
    <property type="match status" value="1"/>
</dbReference>
<reference evidence="2" key="1">
    <citation type="submission" date="2020-10" db="EMBL/GenBank/DDBJ databases">
        <title>Taxonomic study of unclassified bacteria belonging to the class Ktedonobacteria.</title>
        <authorList>
            <person name="Yabe S."/>
            <person name="Wang C.M."/>
            <person name="Zheng Y."/>
            <person name="Sakai Y."/>
            <person name="Cavaletti L."/>
            <person name="Monciardini P."/>
            <person name="Donadio S."/>
        </authorList>
    </citation>
    <scope>NUCLEOTIDE SEQUENCE</scope>
    <source>
        <strain evidence="2">ID150040</strain>
    </source>
</reference>
<dbReference type="PANTHER" id="PTHR38011:SF11">
    <property type="entry name" value="2,5-DIAMINO-6-RIBOSYLAMINO-4(3H)-PYRIMIDINONE 5'-PHOSPHATE REDUCTASE"/>
    <property type="match status" value="1"/>
</dbReference>